<dbReference type="AlphaFoldDB" id="A0A1Y6CJK9"/>
<proteinExistence type="inferred from homology"/>
<evidence type="ECO:0000259" key="16">
    <source>
        <dbReference type="PROSITE" id="PS51671"/>
    </source>
</evidence>
<dbReference type="PANTHER" id="PTHR21499:SF3">
    <property type="entry name" value="ASPARTOKINASE"/>
    <property type="match status" value="1"/>
</dbReference>
<comment type="catalytic activity">
    <reaction evidence="12 14">
        <text>L-aspartate + ATP = 4-phospho-L-aspartate + ADP</text>
        <dbReference type="Rhea" id="RHEA:23776"/>
        <dbReference type="ChEBI" id="CHEBI:29991"/>
        <dbReference type="ChEBI" id="CHEBI:30616"/>
        <dbReference type="ChEBI" id="CHEBI:57535"/>
        <dbReference type="ChEBI" id="CHEBI:456216"/>
        <dbReference type="EC" id="2.7.2.4"/>
    </reaction>
</comment>
<feature type="domain" description="ACT" evidence="16">
    <location>
        <begin position="357"/>
        <end position="416"/>
    </location>
</feature>
<evidence type="ECO:0000256" key="14">
    <source>
        <dbReference type="RuleBase" id="RU003448"/>
    </source>
</evidence>
<comment type="similarity">
    <text evidence="4 14">Belongs to the aspartokinase family.</text>
</comment>
<keyword evidence="6 14" id="KW-0808">Transferase</keyword>
<feature type="binding site" evidence="13">
    <location>
        <begin position="13"/>
        <end position="16"/>
    </location>
    <ligand>
        <name>ATP</name>
        <dbReference type="ChEBI" id="CHEBI:30616"/>
    </ligand>
</feature>
<feature type="binding site" evidence="13">
    <location>
        <begin position="216"/>
        <end position="217"/>
    </location>
    <ligand>
        <name>ATP</name>
        <dbReference type="ChEBI" id="CHEBI:30616"/>
    </ligand>
</feature>
<dbReference type="InterPro" id="IPR045865">
    <property type="entry name" value="ACT-like_dom_sf"/>
</dbReference>
<evidence type="ECO:0000256" key="1">
    <source>
        <dbReference type="ARBA" id="ARBA00004766"/>
    </source>
</evidence>
<dbReference type="OrthoDB" id="5289286at2"/>
<dbReference type="UniPathway" id="UPA00051">
    <property type="reaction ID" value="UER00462"/>
</dbReference>
<reference evidence="18" key="1">
    <citation type="submission" date="2017-04" db="EMBL/GenBank/DDBJ databases">
        <authorList>
            <person name="Varghese N."/>
            <person name="Submissions S."/>
        </authorList>
    </citation>
    <scope>NUCLEOTIDE SEQUENCE [LARGE SCALE GENOMIC DNA]</scope>
    <source>
        <strain evidence="18">RKEM611</strain>
    </source>
</reference>
<evidence type="ECO:0000256" key="4">
    <source>
        <dbReference type="ARBA" id="ARBA00010122"/>
    </source>
</evidence>
<feature type="binding site" evidence="13">
    <location>
        <position position="81"/>
    </location>
    <ligand>
        <name>substrate</name>
    </ligand>
</feature>
<organism evidence="17 18">
    <name type="scientific">Pseudobacteriovorax antillogorgiicola</name>
    <dbReference type="NCBI Taxonomy" id="1513793"/>
    <lineage>
        <taxon>Bacteria</taxon>
        <taxon>Pseudomonadati</taxon>
        <taxon>Bdellovibrionota</taxon>
        <taxon>Oligoflexia</taxon>
        <taxon>Oligoflexales</taxon>
        <taxon>Pseudobacteriovoracaceae</taxon>
        <taxon>Pseudobacteriovorax</taxon>
    </lineage>
</organism>
<dbReference type="RefSeq" id="WP_132323619.1">
    <property type="nucleotide sequence ID" value="NZ_FWZT01000023.1"/>
</dbReference>
<feature type="binding site" evidence="13">
    <location>
        <position position="191"/>
    </location>
    <ligand>
        <name>ATP</name>
        <dbReference type="ChEBI" id="CHEBI:30616"/>
    </ligand>
</feature>
<dbReference type="Gene3D" id="3.40.1160.10">
    <property type="entry name" value="Acetylglutamate kinase-like"/>
    <property type="match status" value="1"/>
</dbReference>
<evidence type="ECO:0000256" key="13">
    <source>
        <dbReference type="PIRSR" id="PIRSR000726-1"/>
    </source>
</evidence>
<dbReference type="InterPro" id="IPR001341">
    <property type="entry name" value="Asp_kinase"/>
</dbReference>
<dbReference type="GO" id="GO:0009088">
    <property type="term" value="P:threonine biosynthetic process"/>
    <property type="evidence" value="ECO:0007669"/>
    <property type="project" value="UniProtKB-UniPathway"/>
</dbReference>
<dbReference type="Pfam" id="PF22468">
    <property type="entry name" value="ACT_9"/>
    <property type="match status" value="1"/>
</dbReference>
<dbReference type="InterPro" id="IPR002912">
    <property type="entry name" value="ACT_dom"/>
</dbReference>
<keyword evidence="5 15" id="KW-0028">Amino-acid biosynthesis</keyword>
<accession>A0A1Y6CJK9</accession>
<dbReference type="InterPro" id="IPR054352">
    <property type="entry name" value="ACT_Aspartokinase"/>
</dbReference>
<dbReference type="FunFam" id="3.30.2130.10:FF:000001">
    <property type="entry name" value="Bifunctional aspartokinase/homoserine dehydrogenase"/>
    <property type="match status" value="1"/>
</dbReference>
<keyword evidence="7" id="KW-0677">Repeat</keyword>
<dbReference type="InterPro" id="IPR001048">
    <property type="entry name" value="Asp/Glu/Uridylate_kinase"/>
</dbReference>
<dbReference type="EMBL" id="FWZT01000023">
    <property type="protein sequence ID" value="SMF66578.1"/>
    <property type="molecule type" value="Genomic_DNA"/>
</dbReference>
<dbReference type="CDD" id="cd04923">
    <property type="entry name" value="ACT_AK-LysC-DapG-like_2"/>
    <property type="match status" value="1"/>
</dbReference>
<dbReference type="InterPro" id="IPR036393">
    <property type="entry name" value="AceGlu_kinase-like_sf"/>
</dbReference>
<evidence type="ECO:0000256" key="8">
    <source>
        <dbReference type="ARBA" id="ARBA00022741"/>
    </source>
</evidence>
<keyword evidence="8 13" id="KW-0547">Nucleotide-binding</keyword>
<dbReference type="UniPathway" id="UPA00034">
    <property type="reaction ID" value="UER00015"/>
</dbReference>
<evidence type="ECO:0000256" key="7">
    <source>
        <dbReference type="ARBA" id="ARBA00022737"/>
    </source>
</evidence>
<evidence type="ECO:0000256" key="15">
    <source>
        <dbReference type="RuleBase" id="RU004249"/>
    </source>
</evidence>
<dbReference type="EC" id="2.7.2.4" evidence="14"/>
<dbReference type="PROSITE" id="PS00324">
    <property type="entry name" value="ASPARTOKINASE"/>
    <property type="match status" value="1"/>
</dbReference>
<evidence type="ECO:0000256" key="3">
    <source>
        <dbReference type="ARBA" id="ARBA00005139"/>
    </source>
</evidence>
<protein>
    <recommendedName>
        <fullName evidence="14">Aspartokinase</fullName>
        <ecNumber evidence="14">2.7.2.4</ecNumber>
    </recommendedName>
</protein>
<dbReference type="Proteomes" id="UP000192907">
    <property type="component" value="Unassembled WGS sequence"/>
</dbReference>
<dbReference type="NCBIfam" id="NF005155">
    <property type="entry name" value="PRK06635.1-4"/>
    <property type="match status" value="1"/>
</dbReference>
<dbReference type="SUPFAM" id="SSF55021">
    <property type="entry name" value="ACT-like"/>
    <property type="match status" value="2"/>
</dbReference>
<keyword evidence="11" id="KW-0457">Lysine biosynthesis</keyword>
<evidence type="ECO:0000256" key="2">
    <source>
        <dbReference type="ARBA" id="ARBA00004986"/>
    </source>
</evidence>
<dbReference type="GO" id="GO:0005524">
    <property type="term" value="F:ATP binding"/>
    <property type="evidence" value="ECO:0007669"/>
    <property type="project" value="UniProtKB-KW"/>
</dbReference>
<dbReference type="UniPathway" id="UPA00050">
    <property type="reaction ID" value="UER00461"/>
</dbReference>
<keyword evidence="9 14" id="KW-0418">Kinase</keyword>
<evidence type="ECO:0000256" key="11">
    <source>
        <dbReference type="ARBA" id="ARBA00023154"/>
    </source>
</evidence>
<dbReference type="PANTHER" id="PTHR21499">
    <property type="entry name" value="ASPARTATE KINASE"/>
    <property type="match status" value="1"/>
</dbReference>
<evidence type="ECO:0000313" key="17">
    <source>
        <dbReference type="EMBL" id="SMF66578.1"/>
    </source>
</evidence>
<dbReference type="STRING" id="1513793.SAMN06296036_12344"/>
<evidence type="ECO:0000256" key="10">
    <source>
        <dbReference type="ARBA" id="ARBA00022840"/>
    </source>
</evidence>
<dbReference type="PIRSF" id="PIRSF000726">
    <property type="entry name" value="Asp_kin"/>
    <property type="match status" value="1"/>
</dbReference>
<dbReference type="PROSITE" id="PS51671">
    <property type="entry name" value="ACT"/>
    <property type="match status" value="1"/>
</dbReference>
<dbReference type="NCBIfam" id="TIGR00657">
    <property type="entry name" value="asp_kinases"/>
    <property type="match status" value="1"/>
</dbReference>
<comment type="pathway">
    <text evidence="1 15">Amino-acid biosynthesis; L-lysine biosynthesis via DAP pathway; (S)-tetrahydrodipicolinate from L-aspartate: step 1/4.</text>
</comment>
<dbReference type="GO" id="GO:0004072">
    <property type="term" value="F:aspartate kinase activity"/>
    <property type="evidence" value="ECO:0007669"/>
    <property type="project" value="UniProtKB-EC"/>
</dbReference>
<dbReference type="InterPro" id="IPR005260">
    <property type="entry name" value="Asp_kin_monofn"/>
</dbReference>
<evidence type="ECO:0000256" key="5">
    <source>
        <dbReference type="ARBA" id="ARBA00022605"/>
    </source>
</evidence>
<dbReference type="FunFam" id="3.40.1160.10:FF:000002">
    <property type="entry name" value="Aspartokinase"/>
    <property type="match status" value="1"/>
</dbReference>
<comment type="pathway">
    <text evidence="3 15">Amino-acid biosynthesis; L-threonine biosynthesis; L-threonine from L-aspartate: step 1/5.</text>
</comment>
<keyword evidence="18" id="KW-1185">Reference proteome</keyword>
<dbReference type="SUPFAM" id="SSF53633">
    <property type="entry name" value="Carbamate kinase-like"/>
    <property type="match status" value="1"/>
</dbReference>
<dbReference type="GO" id="GO:0005829">
    <property type="term" value="C:cytosol"/>
    <property type="evidence" value="ECO:0007669"/>
    <property type="project" value="TreeGrafter"/>
</dbReference>
<feature type="binding site" evidence="13">
    <location>
        <position position="54"/>
    </location>
    <ligand>
        <name>substrate</name>
    </ligand>
</feature>
<comment type="pathway">
    <text evidence="2 15">Amino-acid biosynthesis; L-methionine biosynthesis via de novo pathway; L-homoserine from L-aspartate: step 1/3.</text>
</comment>
<keyword evidence="10 13" id="KW-0067">ATP-binding</keyword>
<dbReference type="Pfam" id="PF00696">
    <property type="entry name" value="AA_kinase"/>
    <property type="match status" value="1"/>
</dbReference>
<dbReference type="NCBIfam" id="NF005154">
    <property type="entry name" value="PRK06635.1-2"/>
    <property type="match status" value="1"/>
</dbReference>
<dbReference type="GO" id="GO:0009089">
    <property type="term" value="P:lysine biosynthetic process via diaminopimelate"/>
    <property type="evidence" value="ECO:0007669"/>
    <property type="project" value="UniProtKB-UniPathway"/>
</dbReference>
<dbReference type="Gene3D" id="3.30.2130.10">
    <property type="entry name" value="VC0802-like"/>
    <property type="match status" value="1"/>
</dbReference>
<evidence type="ECO:0000256" key="6">
    <source>
        <dbReference type="ARBA" id="ARBA00022679"/>
    </source>
</evidence>
<evidence type="ECO:0000256" key="9">
    <source>
        <dbReference type="ARBA" id="ARBA00022777"/>
    </source>
</evidence>
<sequence length="416" mass="45096">MYSESDHRPIVQKYGGTSVGNVDRIKHIAKRVSEQVEQGYQKIAIVVSAMSGETNRLVGLVGDINPKAPAKHYDLAVSAGEQVSVALMASALEAEGVSARGFTAYQLGIVTDEYHSQARIQEIDCRKLFDVWERGEIPVIAGFQGITRQGEITTLGRGGSDTSAVALAVALDAAFCEINTDVDGVFTADPRVVPNARLNLEMDFEVALEMASLGSKVLHARCVELGAKYRMPIVVRNTFKENDSDRTKIMSFNDQQRLEAPVVSGVTLARDVVRMTVDCMPPDQRLVSGLFENIAEAGVNVDIIVHNRSDRRDAMRLGFSIGRSDLGKTLEILDAWKGGVSAEPMIDHEEGLAKVSVVGLGMQSHPGVASRCFAVLSERDINIHMISTSEIKISCVISEGQADLAAQALHEAFLDE</sequence>
<feature type="binding site" evidence="13">
    <location>
        <begin position="180"/>
        <end position="181"/>
    </location>
    <ligand>
        <name>ATP</name>
        <dbReference type="ChEBI" id="CHEBI:30616"/>
    </ligand>
</feature>
<evidence type="ECO:0000313" key="18">
    <source>
        <dbReference type="Proteomes" id="UP000192907"/>
    </source>
</evidence>
<gene>
    <name evidence="17" type="ORF">SAMN06296036_12344</name>
</gene>
<dbReference type="GO" id="GO:0009090">
    <property type="term" value="P:homoserine biosynthetic process"/>
    <property type="evidence" value="ECO:0007669"/>
    <property type="project" value="TreeGrafter"/>
</dbReference>
<dbReference type="CDD" id="cd04246">
    <property type="entry name" value="AAK_AK-DapG-like"/>
    <property type="match status" value="1"/>
</dbReference>
<evidence type="ECO:0000256" key="12">
    <source>
        <dbReference type="ARBA" id="ARBA00047872"/>
    </source>
</evidence>
<name>A0A1Y6CJK9_9BACT</name>
<dbReference type="InterPro" id="IPR018042">
    <property type="entry name" value="Aspartate_kinase_CS"/>
</dbReference>